<dbReference type="EMBL" id="KB446539">
    <property type="protein sequence ID" value="EME43966.1"/>
    <property type="molecule type" value="Genomic_DNA"/>
</dbReference>
<evidence type="ECO:0000313" key="2">
    <source>
        <dbReference type="Proteomes" id="UP000016933"/>
    </source>
</evidence>
<accession>N1PKT4</accession>
<dbReference type="HOGENOM" id="CLU_2527434_0_0_1"/>
<name>N1PKT4_DOTSN</name>
<sequence>MGRQRCSCWMVAEKPARWPPTEGIVHDCNGIIGTDGTSQVPLERAEATQKRHKAQDEQLKSQTFSQYMLLLDLSYHTCSSKTPS</sequence>
<dbReference type="OrthoDB" id="10670034at2759"/>
<proteinExistence type="predicted"/>
<gene>
    <name evidence="1" type="ORF">DOTSEDRAFT_151572</name>
</gene>
<protein>
    <submittedName>
        <fullName evidence="1">Uncharacterized protein</fullName>
    </submittedName>
</protein>
<dbReference type="Proteomes" id="UP000016933">
    <property type="component" value="Unassembled WGS sequence"/>
</dbReference>
<reference evidence="2" key="1">
    <citation type="journal article" date="2012" name="PLoS Genet.">
        <title>The genomes of the fungal plant pathogens Cladosporium fulvum and Dothistroma septosporum reveal adaptation to different hosts and lifestyles but also signatures of common ancestry.</title>
        <authorList>
            <person name="de Wit P.J.G.M."/>
            <person name="van der Burgt A."/>
            <person name="Oekmen B."/>
            <person name="Stergiopoulos I."/>
            <person name="Abd-Elsalam K.A."/>
            <person name="Aerts A.L."/>
            <person name="Bahkali A.H."/>
            <person name="Beenen H.G."/>
            <person name="Chettri P."/>
            <person name="Cox M.P."/>
            <person name="Datema E."/>
            <person name="de Vries R.P."/>
            <person name="Dhillon B."/>
            <person name="Ganley A.R."/>
            <person name="Griffiths S.A."/>
            <person name="Guo Y."/>
            <person name="Hamelin R.C."/>
            <person name="Henrissat B."/>
            <person name="Kabir M.S."/>
            <person name="Jashni M.K."/>
            <person name="Kema G."/>
            <person name="Klaubauf S."/>
            <person name="Lapidus A."/>
            <person name="Levasseur A."/>
            <person name="Lindquist E."/>
            <person name="Mehrabi R."/>
            <person name="Ohm R.A."/>
            <person name="Owen T.J."/>
            <person name="Salamov A."/>
            <person name="Schwelm A."/>
            <person name="Schijlen E."/>
            <person name="Sun H."/>
            <person name="van den Burg H.A."/>
            <person name="van Ham R.C.H.J."/>
            <person name="Zhang S."/>
            <person name="Goodwin S.B."/>
            <person name="Grigoriev I.V."/>
            <person name="Collemare J."/>
            <person name="Bradshaw R.E."/>
        </authorList>
    </citation>
    <scope>NUCLEOTIDE SEQUENCE [LARGE SCALE GENOMIC DNA]</scope>
    <source>
        <strain evidence="2">NZE10 / CBS 128990</strain>
    </source>
</reference>
<reference evidence="1 2" key="2">
    <citation type="journal article" date="2012" name="PLoS Pathog.">
        <title>Diverse lifestyles and strategies of plant pathogenesis encoded in the genomes of eighteen Dothideomycetes fungi.</title>
        <authorList>
            <person name="Ohm R.A."/>
            <person name="Feau N."/>
            <person name="Henrissat B."/>
            <person name="Schoch C.L."/>
            <person name="Horwitz B.A."/>
            <person name="Barry K.W."/>
            <person name="Condon B.J."/>
            <person name="Copeland A.C."/>
            <person name="Dhillon B."/>
            <person name="Glaser F."/>
            <person name="Hesse C.N."/>
            <person name="Kosti I."/>
            <person name="LaButti K."/>
            <person name="Lindquist E.A."/>
            <person name="Lucas S."/>
            <person name="Salamov A.A."/>
            <person name="Bradshaw R.E."/>
            <person name="Ciuffetti L."/>
            <person name="Hamelin R.C."/>
            <person name="Kema G.H.J."/>
            <person name="Lawrence C."/>
            <person name="Scott J.A."/>
            <person name="Spatafora J.W."/>
            <person name="Turgeon B.G."/>
            <person name="de Wit P.J.G.M."/>
            <person name="Zhong S."/>
            <person name="Goodwin S.B."/>
            <person name="Grigoriev I.V."/>
        </authorList>
    </citation>
    <scope>NUCLEOTIDE SEQUENCE [LARGE SCALE GENOMIC DNA]</scope>
    <source>
        <strain evidence="2">NZE10 / CBS 128990</strain>
    </source>
</reference>
<organism evidence="1 2">
    <name type="scientific">Dothistroma septosporum (strain NZE10 / CBS 128990)</name>
    <name type="common">Red band needle blight fungus</name>
    <name type="synonym">Mycosphaerella pini</name>
    <dbReference type="NCBI Taxonomy" id="675120"/>
    <lineage>
        <taxon>Eukaryota</taxon>
        <taxon>Fungi</taxon>
        <taxon>Dikarya</taxon>
        <taxon>Ascomycota</taxon>
        <taxon>Pezizomycotina</taxon>
        <taxon>Dothideomycetes</taxon>
        <taxon>Dothideomycetidae</taxon>
        <taxon>Mycosphaerellales</taxon>
        <taxon>Mycosphaerellaceae</taxon>
        <taxon>Dothistroma</taxon>
    </lineage>
</organism>
<dbReference type="AlphaFoldDB" id="N1PKT4"/>
<keyword evidence="2" id="KW-1185">Reference proteome</keyword>
<evidence type="ECO:0000313" key="1">
    <source>
        <dbReference type="EMBL" id="EME43966.1"/>
    </source>
</evidence>